<evidence type="ECO:0000313" key="6">
    <source>
        <dbReference type="Proteomes" id="UP001467690"/>
    </source>
</evidence>
<dbReference type="SUPFAM" id="SSF53335">
    <property type="entry name" value="S-adenosyl-L-methionine-dependent methyltransferases"/>
    <property type="match status" value="1"/>
</dbReference>
<sequence length="295" mass="33076">MEQDKASSTAYTVLQGTLYTANKSQYASLVSEDVITACQQILQASEIGRARLKQLESKSYNLLASFAEKILMPGITLHYVLRKRYIEEVVREALTDGVTQVVNLGAGFDSLAWRLHKEYSEVNFIEIDHPATNAEKEKALFDTQPENLSLLAIDFSQTDTKGALSQFDRFDPSRPTIYICEGVLMYLKKQDVDLLFKNLKELTGTSTRIVFSALEPMSSANNNTGLLLRIYLKLVSEPLNWTISSTDISEFLDKQAFKLLEIADTPLLAEKSLKGIKHGTLHKGEYLVLARVKEA</sequence>
<evidence type="ECO:0000256" key="4">
    <source>
        <dbReference type="RuleBase" id="RU362030"/>
    </source>
</evidence>
<dbReference type="NCBIfam" id="TIGR00027">
    <property type="entry name" value="mthyl_TIGR00027"/>
    <property type="match status" value="1"/>
</dbReference>
<dbReference type="InterPro" id="IPR007213">
    <property type="entry name" value="Ppm1/Ppm2/Tcmp"/>
</dbReference>
<dbReference type="RefSeq" id="WP_350402289.1">
    <property type="nucleotide sequence ID" value="NZ_JBELOE010000236.1"/>
</dbReference>
<keyword evidence="3 5" id="KW-0808">Transferase</keyword>
<dbReference type="InterPro" id="IPR029063">
    <property type="entry name" value="SAM-dependent_MTases_sf"/>
</dbReference>
<dbReference type="Gene3D" id="3.40.50.150">
    <property type="entry name" value="Vaccinia Virus protein VP39"/>
    <property type="match status" value="1"/>
</dbReference>
<dbReference type="GO" id="GO:0032259">
    <property type="term" value="P:methylation"/>
    <property type="evidence" value="ECO:0007669"/>
    <property type="project" value="UniProtKB-KW"/>
</dbReference>
<comment type="caution">
    <text evidence="5">The sequence shown here is derived from an EMBL/GenBank/DDBJ whole genome shotgun (WGS) entry which is preliminary data.</text>
</comment>
<comment type="function">
    <text evidence="4">Exhibits S-adenosyl-L-methionine-dependent methyltransferase activity.</text>
</comment>
<comment type="similarity">
    <text evidence="1 4">Belongs to the UPF0677 family.</text>
</comment>
<dbReference type="Proteomes" id="UP001467690">
    <property type="component" value="Unassembled WGS sequence"/>
</dbReference>
<evidence type="ECO:0000256" key="2">
    <source>
        <dbReference type="ARBA" id="ARBA00022603"/>
    </source>
</evidence>
<dbReference type="PANTHER" id="PTHR43619">
    <property type="entry name" value="S-ADENOSYL-L-METHIONINE-DEPENDENT METHYLTRANSFERASE YKTD-RELATED"/>
    <property type="match status" value="1"/>
</dbReference>
<gene>
    <name evidence="5" type="ORF">ABS311_13090</name>
</gene>
<name>A0ABV1RIQ5_9ALTE</name>
<keyword evidence="4" id="KW-0949">S-adenosyl-L-methionine</keyword>
<keyword evidence="2 4" id="KW-0489">Methyltransferase</keyword>
<dbReference type="EC" id="2.1.1.-" evidence="4"/>
<dbReference type="InterPro" id="IPR011610">
    <property type="entry name" value="SAM_mthyl_Trfase_ML2640-like"/>
</dbReference>
<evidence type="ECO:0000256" key="1">
    <source>
        <dbReference type="ARBA" id="ARBA00008138"/>
    </source>
</evidence>
<accession>A0ABV1RIQ5</accession>
<keyword evidence="6" id="KW-1185">Reference proteome</keyword>
<reference evidence="5 6" key="1">
    <citation type="submission" date="2024-06" db="EMBL/GenBank/DDBJ databases">
        <authorList>
            <person name="Chen R.Y."/>
        </authorList>
    </citation>
    <scope>NUCLEOTIDE SEQUENCE [LARGE SCALE GENOMIC DNA]</scope>
    <source>
        <strain evidence="5 6">D2</strain>
    </source>
</reference>
<dbReference type="EMBL" id="JBELOE010000236">
    <property type="protein sequence ID" value="MER2492814.1"/>
    <property type="molecule type" value="Genomic_DNA"/>
</dbReference>
<protein>
    <recommendedName>
        <fullName evidence="4">S-adenosyl-L-methionine-dependent methyltransferase</fullName>
        <ecNumber evidence="4">2.1.1.-</ecNumber>
    </recommendedName>
</protein>
<organism evidence="5 6">
    <name type="scientific">Catenovulum sediminis</name>
    <dbReference type="NCBI Taxonomy" id="1740262"/>
    <lineage>
        <taxon>Bacteria</taxon>
        <taxon>Pseudomonadati</taxon>
        <taxon>Pseudomonadota</taxon>
        <taxon>Gammaproteobacteria</taxon>
        <taxon>Alteromonadales</taxon>
        <taxon>Alteromonadaceae</taxon>
        <taxon>Catenovulum</taxon>
    </lineage>
</organism>
<dbReference type="GO" id="GO:0008168">
    <property type="term" value="F:methyltransferase activity"/>
    <property type="evidence" value="ECO:0007669"/>
    <property type="project" value="UniProtKB-KW"/>
</dbReference>
<evidence type="ECO:0000256" key="3">
    <source>
        <dbReference type="ARBA" id="ARBA00022679"/>
    </source>
</evidence>
<evidence type="ECO:0000313" key="5">
    <source>
        <dbReference type="EMBL" id="MER2492814.1"/>
    </source>
</evidence>
<dbReference type="PANTHER" id="PTHR43619:SF2">
    <property type="entry name" value="S-ADENOSYL-L-METHIONINE-DEPENDENT METHYLTRANSFERASES SUPERFAMILY PROTEIN"/>
    <property type="match status" value="1"/>
</dbReference>
<proteinExistence type="inferred from homology"/>
<dbReference type="Pfam" id="PF04072">
    <property type="entry name" value="LCM"/>
    <property type="match status" value="1"/>
</dbReference>